<dbReference type="GO" id="GO:0102943">
    <property type="term" value="F:trans-2,3-dihydro-3-hydroxy-anthranilate isomerase activity"/>
    <property type="evidence" value="ECO:0007669"/>
    <property type="project" value="UniProtKB-EC"/>
</dbReference>
<dbReference type="AlphaFoldDB" id="A0A7W9YUT0"/>
<organism evidence="3 4">
    <name type="scientific">Pseudorhizobium flavum</name>
    <dbReference type="NCBI Taxonomy" id="1335061"/>
    <lineage>
        <taxon>Bacteria</taxon>
        <taxon>Pseudomonadati</taxon>
        <taxon>Pseudomonadota</taxon>
        <taxon>Alphaproteobacteria</taxon>
        <taxon>Hyphomicrobiales</taxon>
        <taxon>Rhizobiaceae</taxon>
        <taxon>Rhizobium/Agrobacterium group</taxon>
        <taxon>Pseudorhizobium</taxon>
    </lineage>
</organism>
<evidence type="ECO:0000313" key="4">
    <source>
        <dbReference type="Proteomes" id="UP000535501"/>
    </source>
</evidence>
<dbReference type="Pfam" id="PF02567">
    <property type="entry name" value="PhzC-PhzF"/>
    <property type="match status" value="1"/>
</dbReference>
<sequence length="309" mass="33348">MQGVTMARRYGIYDVFTDQVLAGNPLAIIFDGDDLDDETMQAVAREMNLSETVFVQRATNAAHAASLRIFTPARELPFAGHPTVGTAVALAELQRGHEGDIDMVCVLEEKVGPVRCAVRLREHAASFAEFDLPRAPTKVDLPLDMQGLADALSLQVGAIGFENHRASIWSAGVPFIMIPVHGRTEVDSLEFDPGLWEKVAPFADGGLAAAYVYCRGGTHHHAKFHARMFSPDMGITEDPATGSAVAALAGAVHHFDALPDGHHPLLVEQGVQMGRPSYIHLHIDVKEGRIARARIGGEAVRLARGTLEL</sequence>
<dbReference type="PANTHER" id="PTHR13774">
    <property type="entry name" value="PHENAZINE BIOSYNTHESIS PROTEIN"/>
    <property type="match status" value="1"/>
</dbReference>
<evidence type="ECO:0000256" key="2">
    <source>
        <dbReference type="PIRSR" id="PIRSR016184-1"/>
    </source>
</evidence>
<keyword evidence="3" id="KW-0413">Isomerase</keyword>
<comment type="similarity">
    <text evidence="1">Belongs to the PhzF family.</text>
</comment>
<feature type="active site" evidence="2">
    <location>
        <position position="51"/>
    </location>
</feature>
<dbReference type="EMBL" id="JACHEJ010000001">
    <property type="protein sequence ID" value="MBB6178704.1"/>
    <property type="molecule type" value="Genomic_DNA"/>
</dbReference>
<dbReference type="InterPro" id="IPR003719">
    <property type="entry name" value="Phenazine_PhzF-like"/>
</dbReference>
<dbReference type="GO" id="GO:0005737">
    <property type="term" value="C:cytoplasm"/>
    <property type="evidence" value="ECO:0007669"/>
    <property type="project" value="TreeGrafter"/>
</dbReference>
<dbReference type="Gene3D" id="3.10.310.10">
    <property type="entry name" value="Diaminopimelate Epimerase, Chain A, domain 1"/>
    <property type="match status" value="2"/>
</dbReference>
<dbReference type="SUPFAM" id="SSF54506">
    <property type="entry name" value="Diaminopimelate epimerase-like"/>
    <property type="match status" value="1"/>
</dbReference>
<proteinExistence type="inferred from homology"/>
<name>A0A7W9YUT0_9HYPH</name>
<gene>
    <name evidence="3" type="ORF">HNQ75_000647</name>
</gene>
<reference evidence="3 4" key="1">
    <citation type="submission" date="2020-08" db="EMBL/GenBank/DDBJ databases">
        <title>Genomic Encyclopedia of Type Strains, Phase IV (KMG-IV): sequencing the most valuable type-strain genomes for metagenomic binning, comparative biology and taxonomic classification.</title>
        <authorList>
            <person name="Goeker M."/>
        </authorList>
    </citation>
    <scope>NUCLEOTIDE SEQUENCE [LARGE SCALE GENOMIC DNA]</scope>
    <source>
        <strain evidence="3 4">DSM 102134</strain>
    </source>
</reference>
<dbReference type="Proteomes" id="UP000535501">
    <property type="component" value="Unassembled WGS sequence"/>
</dbReference>
<dbReference type="EC" id="5.3.3.17" evidence="3"/>
<dbReference type="PANTHER" id="PTHR13774:SF32">
    <property type="entry name" value="ANTISENSE-ENHANCING SEQUENCE 1"/>
    <property type="match status" value="1"/>
</dbReference>
<evidence type="ECO:0000313" key="3">
    <source>
        <dbReference type="EMBL" id="MBB6178704.1"/>
    </source>
</evidence>
<comment type="caution">
    <text evidence="3">The sequence shown here is derived from an EMBL/GenBank/DDBJ whole genome shotgun (WGS) entry which is preliminary data.</text>
</comment>
<protein>
    <submittedName>
        <fullName evidence="3">Trans-2,3-dihydro-3-hydroxyanthranilate isomerase</fullName>
        <ecNumber evidence="3">5.3.3.17</ecNumber>
    </submittedName>
</protein>
<dbReference type="PIRSF" id="PIRSF016184">
    <property type="entry name" value="PhzC_PhzF"/>
    <property type="match status" value="1"/>
</dbReference>
<dbReference type="NCBIfam" id="TIGR00654">
    <property type="entry name" value="PhzF_family"/>
    <property type="match status" value="1"/>
</dbReference>
<evidence type="ECO:0000256" key="1">
    <source>
        <dbReference type="ARBA" id="ARBA00008270"/>
    </source>
</evidence>
<accession>A0A7W9YUT0</accession>
<keyword evidence="4" id="KW-1185">Reference proteome</keyword>